<dbReference type="EMBL" id="KN825045">
    <property type="protein sequence ID" value="KIK95382.1"/>
    <property type="molecule type" value="Genomic_DNA"/>
</dbReference>
<reference evidence="2" key="2">
    <citation type="submission" date="2015-01" db="EMBL/GenBank/DDBJ databases">
        <title>Evolutionary Origins and Diversification of the Mycorrhizal Mutualists.</title>
        <authorList>
            <consortium name="DOE Joint Genome Institute"/>
            <consortium name="Mycorrhizal Genomics Consortium"/>
            <person name="Kohler A."/>
            <person name="Kuo A."/>
            <person name="Nagy L.G."/>
            <person name="Floudas D."/>
            <person name="Copeland A."/>
            <person name="Barry K.W."/>
            <person name="Cichocki N."/>
            <person name="Veneault-Fourrey C."/>
            <person name="LaButti K."/>
            <person name="Lindquist E.A."/>
            <person name="Lipzen A."/>
            <person name="Lundell T."/>
            <person name="Morin E."/>
            <person name="Murat C."/>
            <person name="Riley R."/>
            <person name="Ohm R."/>
            <person name="Sun H."/>
            <person name="Tunlid A."/>
            <person name="Henrissat B."/>
            <person name="Grigoriev I.V."/>
            <person name="Hibbett D.S."/>
            <person name="Martin F."/>
        </authorList>
    </citation>
    <scope>NUCLEOTIDE SEQUENCE [LARGE SCALE GENOMIC DNA]</scope>
    <source>
        <strain evidence="2">Ve08.2h10</strain>
    </source>
</reference>
<evidence type="ECO:0000313" key="2">
    <source>
        <dbReference type="Proteomes" id="UP000054538"/>
    </source>
</evidence>
<gene>
    <name evidence="1" type="ORF">PAXRUDRAFT_387501</name>
</gene>
<protein>
    <submittedName>
        <fullName evidence="1">Uncharacterized protein</fullName>
    </submittedName>
</protein>
<dbReference type="InParanoid" id="A0A0D0DDK7"/>
<keyword evidence="2" id="KW-1185">Reference proteome</keyword>
<sequence length="79" mass="8914">MTWSQGVTGVVKQIHSCARMLASQPEIRCELADLVLAFVSFVILQVAQLLTRRQRPNNSRIGCILNTRAVPNCPFLRLY</sequence>
<dbReference type="AlphaFoldDB" id="A0A0D0DDK7"/>
<proteinExistence type="predicted"/>
<name>A0A0D0DDK7_9AGAM</name>
<evidence type="ECO:0000313" key="1">
    <source>
        <dbReference type="EMBL" id="KIK95382.1"/>
    </source>
</evidence>
<accession>A0A0D0DDK7</accession>
<organism evidence="1 2">
    <name type="scientific">Paxillus rubicundulus Ve08.2h10</name>
    <dbReference type="NCBI Taxonomy" id="930991"/>
    <lineage>
        <taxon>Eukaryota</taxon>
        <taxon>Fungi</taxon>
        <taxon>Dikarya</taxon>
        <taxon>Basidiomycota</taxon>
        <taxon>Agaricomycotina</taxon>
        <taxon>Agaricomycetes</taxon>
        <taxon>Agaricomycetidae</taxon>
        <taxon>Boletales</taxon>
        <taxon>Paxilineae</taxon>
        <taxon>Paxillaceae</taxon>
        <taxon>Paxillus</taxon>
    </lineage>
</organism>
<reference evidence="1 2" key="1">
    <citation type="submission" date="2014-04" db="EMBL/GenBank/DDBJ databases">
        <authorList>
            <consortium name="DOE Joint Genome Institute"/>
            <person name="Kuo A."/>
            <person name="Kohler A."/>
            <person name="Jargeat P."/>
            <person name="Nagy L.G."/>
            <person name="Floudas D."/>
            <person name="Copeland A."/>
            <person name="Barry K.W."/>
            <person name="Cichocki N."/>
            <person name="Veneault-Fourrey C."/>
            <person name="LaButti K."/>
            <person name="Lindquist E.A."/>
            <person name="Lipzen A."/>
            <person name="Lundell T."/>
            <person name="Morin E."/>
            <person name="Murat C."/>
            <person name="Sun H."/>
            <person name="Tunlid A."/>
            <person name="Henrissat B."/>
            <person name="Grigoriev I.V."/>
            <person name="Hibbett D.S."/>
            <person name="Martin F."/>
            <person name="Nordberg H.P."/>
            <person name="Cantor M.N."/>
            <person name="Hua S.X."/>
        </authorList>
    </citation>
    <scope>NUCLEOTIDE SEQUENCE [LARGE SCALE GENOMIC DNA]</scope>
    <source>
        <strain evidence="1 2">Ve08.2h10</strain>
    </source>
</reference>
<dbReference type="HOGENOM" id="CLU_2606701_0_0_1"/>
<dbReference type="Proteomes" id="UP000054538">
    <property type="component" value="Unassembled WGS sequence"/>
</dbReference>